<keyword evidence="4 11" id="KW-0479">Metal-binding</keyword>
<evidence type="ECO:0000256" key="7">
    <source>
        <dbReference type="ARBA" id="ARBA00023015"/>
    </source>
</evidence>
<keyword evidence="7 11" id="KW-0805">Transcription regulation</keyword>
<dbReference type="Proteomes" id="UP000317303">
    <property type="component" value="Unassembled WGS sequence"/>
</dbReference>
<keyword evidence="8 11" id="KW-0238">DNA-binding</keyword>
<keyword evidence="11" id="KW-0963">Cytoplasm</keyword>
<gene>
    <name evidence="11" type="primary">whiB</name>
    <name evidence="13" type="ORF">JD82_04609</name>
</gene>
<comment type="cofactor">
    <cofactor evidence="11">
        <name>[4Fe-4S] cluster</name>
        <dbReference type="ChEBI" id="CHEBI:49883"/>
    </cofactor>
    <text evidence="11">Binds 1 [4Fe-4S] cluster per subunit. Following nitrosylation of the [4Fe-4S] cluster binds 1 [4Fe-8(NO)] cluster per subunit.</text>
</comment>
<evidence type="ECO:0000256" key="4">
    <source>
        <dbReference type="ARBA" id="ARBA00022723"/>
    </source>
</evidence>
<dbReference type="GO" id="GO:0051539">
    <property type="term" value="F:4 iron, 4 sulfur cluster binding"/>
    <property type="evidence" value="ECO:0007669"/>
    <property type="project" value="UniProtKB-UniRule"/>
</dbReference>
<comment type="caution">
    <text evidence="13">The sequence shown here is derived from an EMBL/GenBank/DDBJ whole genome shotgun (WGS) entry which is preliminary data.</text>
</comment>
<dbReference type="GO" id="GO:0046872">
    <property type="term" value="F:metal ion binding"/>
    <property type="evidence" value="ECO:0007669"/>
    <property type="project" value="UniProtKB-KW"/>
</dbReference>
<evidence type="ECO:0000256" key="2">
    <source>
        <dbReference type="ARBA" id="ARBA00006597"/>
    </source>
</evidence>
<dbReference type="RefSeq" id="WP_048808187.1">
    <property type="nucleotide sequence ID" value="NZ_JOIJ01000004.1"/>
</dbReference>
<dbReference type="GO" id="GO:0045892">
    <property type="term" value="P:negative regulation of DNA-templated transcription"/>
    <property type="evidence" value="ECO:0007669"/>
    <property type="project" value="TreeGrafter"/>
</dbReference>
<protein>
    <recommendedName>
        <fullName evidence="11">Transcriptional regulator WhiB</fullName>
    </recommendedName>
</protein>
<evidence type="ECO:0000256" key="10">
    <source>
        <dbReference type="ARBA" id="ARBA00023163"/>
    </source>
</evidence>
<comment type="function">
    <text evidence="11">Acts as a transcriptional regulator. Probably redox-responsive. The apo- but not holo-form probably binds DNA.</text>
</comment>
<keyword evidence="14" id="KW-1185">Reference proteome</keyword>
<dbReference type="PROSITE" id="PS51674">
    <property type="entry name" value="4FE4S_WBL"/>
    <property type="match status" value="1"/>
</dbReference>
<accession>A0A660CM30</accession>
<organism evidence="13 14">
    <name type="scientific">Prauserella rugosa</name>
    <dbReference type="NCBI Taxonomy" id="43354"/>
    <lineage>
        <taxon>Bacteria</taxon>
        <taxon>Bacillati</taxon>
        <taxon>Actinomycetota</taxon>
        <taxon>Actinomycetes</taxon>
        <taxon>Pseudonocardiales</taxon>
        <taxon>Pseudonocardiaceae</taxon>
        <taxon>Prauserella</taxon>
    </lineage>
</organism>
<keyword evidence="9 11" id="KW-1015">Disulfide bond</keyword>
<evidence type="ECO:0000256" key="8">
    <source>
        <dbReference type="ARBA" id="ARBA00023125"/>
    </source>
</evidence>
<name>A0A660CM30_9PSEU</name>
<dbReference type="GO" id="GO:0035731">
    <property type="term" value="F:dinitrosyl-iron complex binding"/>
    <property type="evidence" value="ECO:0007669"/>
    <property type="project" value="UniProtKB-UniRule"/>
</dbReference>
<comment type="subcellular location">
    <subcellularLocation>
        <location evidence="1 11">Cytoplasm</location>
    </subcellularLocation>
</comment>
<keyword evidence="6 11" id="KW-0411">Iron-sulfur</keyword>
<comment type="similarity">
    <text evidence="2 11">Belongs to the WhiB family.</text>
</comment>
<feature type="domain" description="4Fe-4S Wbl-type" evidence="12">
    <location>
        <begin position="27"/>
        <end position="89"/>
    </location>
</feature>
<feature type="binding site" evidence="11">
    <location>
        <position position="65"/>
    </location>
    <ligand>
        <name>[4Fe-4S] cluster</name>
        <dbReference type="ChEBI" id="CHEBI:49883"/>
    </ligand>
</feature>
<feature type="binding site" evidence="11">
    <location>
        <position position="56"/>
    </location>
    <ligand>
        <name>[4Fe-4S] cluster</name>
        <dbReference type="ChEBI" id="CHEBI:49883"/>
    </ligand>
</feature>
<dbReference type="HAMAP" id="MF_01479">
    <property type="entry name" value="WhiB"/>
    <property type="match status" value="1"/>
</dbReference>
<evidence type="ECO:0000256" key="1">
    <source>
        <dbReference type="ARBA" id="ARBA00004496"/>
    </source>
</evidence>
<evidence type="ECO:0000313" key="13">
    <source>
        <dbReference type="EMBL" id="TWH22719.1"/>
    </source>
</evidence>
<sequence length="103" mass="11524">MTTPEKTTFVRDTFDRTQDLGWVDDAACRDEDPELFFPVSAMGPGAQQAEQAKAVCARCPVREQCLSYALESGLDFGVFGGLTQEERRELARKRRDRNSPHAA</sequence>
<feature type="binding site" evidence="11">
    <location>
        <position position="59"/>
    </location>
    <ligand>
        <name>[4Fe-4S] cluster</name>
        <dbReference type="ChEBI" id="CHEBI:49883"/>
    </ligand>
</feature>
<keyword evidence="10 11" id="KW-0804">Transcription</keyword>
<reference evidence="13 14" key="1">
    <citation type="submission" date="2019-07" db="EMBL/GenBank/DDBJ databases">
        <title>R&amp;d 2014.</title>
        <authorList>
            <person name="Klenk H.-P."/>
        </authorList>
    </citation>
    <scope>NUCLEOTIDE SEQUENCE [LARGE SCALE GENOMIC DNA]</scope>
    <source>
        <strain evidence="13 14">DSM 43194</strain>
    </source>
</reference>
<keyword evidence="3 11" id="KW-0004">4Fe-4S</keyword>
<comment type="PTM">
    <text evidence="11">The Fe-S cluster can be nitrosylated by nitric oxide (NO).</text>
</comment>
<dbReference type="GO" id="GO:0005737">
    <property type="term" value="C:cytoplasm"/>
    <property type="evidence" value="ECO:0007669"/>
    <property type="project" value="UniProtKB-SubCell"/>
</dbReference>
<proteinExistence type="inferred from homology"/>
<evidence type="ECO:0000313" key="14">
    <source>
        <dbReference type="Proteomes" id="UP000317303"/>
    </source>
</evidence>
<feature type="binding site" evidence="11">
    <location>
        <position position="28"/>
    </location>
    <ligand>
        <name>[4Fe-4S] cluster</name>
        <dbReference type="ChEBI" id="CHEBI:49883"/>
    </ligand>
</feature>
<evidence type="ECO:0000256" key="3">
    <source>
        <dbReference type="ARBA" id="ARBA00022485"/>
    </source>
</evidence>
<evidence type="ECO:0000256" key="6">
    <source>
        <dbReference type="ARBA" id="ARBA00023014"/>
    </source>
</evidence>
<dbReference type="Pfam" id="PF02467">
    <property type="entry name" value="Whib"/>
    <property type="match status" value="1"/>
</dbReference>
<comment type="PTM">
    <text evidence="11">Upon Fe-S cluster removal intramolecular disulfide bonds are formed.</text>
</comment>
<evidence type="ECO:0000256" key="9">
    <source>
        <dbReference type="ARBA" id="ARBA00023157"/>
    </source>
</evidence>
<evidence type="ECO:0000256" key="11">
    <source>
        <dbReference type="HAMAP-Rule" id="MF_01479"/>
    </source>
</evidence>
<evidence type="ECO:0000259" key="12">
    <source>
        <dbReference type="PROSITE" id="PS51674"/>
    </source>
</evidence>
<dbReference type="InterPro" id="IPR003482">
    <property type="entry name" value="Whib"/>
</dbReference>
<dbReference type="AlphaFoldDB" id="A0A660CM30"/>
<dbReference type="GO" id="GO:0047134">
    <property type="term" value="F:protein-disulfide reductase [NAD(P)H] activity"/>
    <property type="evidence" value="ECO:0007669"/>
    <property type="project" value="TreeGrafter"/>
</dbReference>
<evidence type="ECO:0000256" key="5">
    <source>
        <dbReference type="ARBA" id="ARBA00023004"/>
    </source>
</evidence>
<dbReference type="OrthoDB" id="8104048at2"/>
<dbReference type="GO" id="GO:0003677">
    <property type="term" value="F:DNA binding"/>
    <property type="evidence" value="ECO:0007669"/>
    <property type="project" value="UniProtKB-UniRule"/>
</dbReference>
<dbReference type="EMBL" id="VLJV01000001">
    <property type="protein sequence ID" value="TWH22719.1"/>
    <property type="molecule type" value="Genomic_DNA"/>
</dbReference>
<dbReference type="InterPro" id="IPR034768">
    <property type="entry name" value="4FE4S_WBL"/>
</dbReference>
<dbReference type="GO" id="GO:0045454">
    <property type="term" value="P:cell redox homeostasis"/>
    <property type="evidence" value="ECO:0007669"/>
    <property type="project" value="TreeGrafter"/>
</dbReference>
<dbReference type="PANTHER" id="PTHR38839">
    <property type="entry name" value="TRANSCRIPTIONAL REGULATOR WHID-RELATED"/>
    <property type="match status" value="1"/>
</dbReference>
<keyword evidence="5 11" id="KW-0408">Iron</keyword>